<dbReference type="Gene3D" id="1.10.357.10">
    <property type="entry name" value="Tetracycline Repressor, domain 2"/>
    <property type="match status" value="1"/>
</dbReference>
<dbReference type="Proteomes" id="UP000050929">
    <property type="component" value="Unassembled WGS sequence"/>
</dbReference>
<dbReference type="GO" id="GO:0003677">
    <property type="term" value="F:DNA binding"/>
    <property type="evidence" value="ECO:0007669"/>
    <property type="project" value="UniProtKB-UniRule"/>
</dbReference>
<reference evidence="4 5" key="1">
    <citation type="journal article" date="2015" name="Genome Announc.">
        <title>Expanding the biotechnology potential of lactobacilli through comparative genomics of 213 strains and associated genera.</title>
        <authorList>
            <person name="Sun Z."/>
            <person name="Harris H.M."/>
            <person name="McCann A."/>
            <person name="Guo C."/>
            <person name="Argimon S."/>
            <person name="Zhang W."/>
            <person name="Yang X."/>
            <person name="Jeffery I.B."/>
            <person name="Cooney J.C."/>
            <person name="Kagawa T.F."/>
            <person name="Liu W."/>
            <person name="Song Y."/>
            <person name="Salvetti E."/>
            <person name="Wrobel A."/>
            <person name="Rasinkangas P."/>
            <person name="Parkhill J."/>
            <person name="Rea M.C."/>
            <person name="O'Sullivan O."/>
            <person name="Ritari J."/>
            <person name="Douillard F.P."/>
            <person name="Paul Ross R."/>
            <person name="Yang R."/>
            <person name="Briner A.E."/>
            <person name="Felis G.E."/>
            <person name="de Vos W.M."/>
            <person name="Barrangou R."/>
            <person name="Klaenhammer T.R."/>
            <person name="Caufield P.W."/>
            <person name="Cui Y."/>
            <person name="Zhang H."/>
            <person name="O'Toole P.W."/>
        </authorList>
    </citation>
    <scope>NUCLEOTIDE SEQUENCE [LARGE SCALE GENOMIC DNA]</scope>
    <source>
        <strain evidence="4 5">DSM 20183</strain>
    </source>
</reference>
<evidence type="ECO:0000256" key="2">
    <source>
        <dbReference type="PROSITE-ProRule" id="PRU00335"/>
    </source>
</evidence>
<dbReference type="PANTHER" id="PTHR43479">
    <property type="entry name" value="ACREF/ENVCD OPERON REPRESSOR-RELATED"/>
    <property type="match status" value="1"/>
</dbReference>
<evidence type="ECO:0000313" key="5">
    <source>
        <dbReference type="Proteomes" id="UP000050929"/>
    </source>
</evidence>
<evidence type="ECO:0000259" key="3">
    <source>
        <dbReference type="PROSITE" id="PS50977"/>
    </source>
</evidence>
<dbReference type="STRING" id="1423811.FC72_GL000352"/>
<protein>
    <recommendedName>
        <fullName evidence="3">HTH tetR-type domain-containing protein</fullName>
    </recommendedName>
</protein>
<dbReference type="InterPro" id="IPR009057">
    <property type="entry name" value="Homeodomain-like_sf"/>
</dbReference>
<organism evidence="4 5">
    <name type="scientific">Companilactobacillus tucceti DSM 20183</name>
    <dbReference type="NCBI Taxonomy" id="1423811"/>
    <lineage>
        <taxon>Bacteria</taxon>
        <taxon>Bacillati</taxon>
        <taxon>Bacillota</taxon>
        <taxon>Bacilli</taxon>
        <taxon>Lactobacillales</taxon>
        <taxon>Lactobacillaceae</taxon>
        <taxon>Companilactobacillus</taxon>
    </lineage>
</organism>
<dbReference type="AlphaFoldDB" id="A0A0R1IZ89"/>
<dbReference type="EMBL" id="AZDG01000011">
    <property type="protein sequence ID" value="KRK64470.1"/>
    <property type="molecule type" value="Genomic_DNA"/>
</dbReference>
<proteinExistence type="predicted"/>
<keyword evidence="1 2" id="KW-0238">DNA-binding</keyword>
<dbReference type="SUPFAM" id="SSF46689">
    <property type="entry name" value="Homeodomain-like"/>
    <property type="match status" value="1"/>
</dbReference>
<accession>A0A0R1IZ89</accession>
<feature type="domain" description="HTH tetR-type" evidence="3">
    <location>
        <begin position="12"/>
        <end position="72"/>
    </location>
</feature>
<evidence type="ECO:0000256" key="1">
    <source>
        <dbReference type="ARBA" id="ARBA00023125"/>
    </source>
</evidence>
<dbReference type="InterPro" id="IPR001647">
    <property type="entry name" value="HTH_TetR"/>
</dbReference>
<keyword evidence="5" id="KW-1185">Reference proteome</keyword>
<comment type="caution">
    <text evidence="4">The sequence shown here is derived from an EMBL/GenBank/DDBJ whole genome shotgun (WGS) entry which is preliminary data.</text>
</comment>
<dbReference type="PROSITE" id="PS50977">
    <property type="entry name" value="HTH_TETR_2"/>
    <property type="match status" value="1"/>
</dbReference>
<dbReference type="PATRIC" id="fig|1423811.3.peg.353"/>
<gene>
    <name evidence="4" type="ORF">FC72_GL000352</name>
</gene>
<dbReference type="InterPro" id="IPR050624">
    <property type="entry name" value="HTH-type_Tx_Regulator"/>
</dbReference>
<evidence type="ECO:0000313" key="4">
    <source>
        <dbReference type="EMBL" id="KRK64470.1"/>
    </source>
</evidence>
<sequence>MGLIMTKDVRKIKTERDIQQALLKLLESKTFRQITVADICQLSLTSRSTFYAHYLDKYDLLDKMVDGFTKLFASRVNLRFNQIVQGEINELVHGLLKDMEDNRRAIIILFTVHEPNADLEANFKSLLLQEWKKFIKESGSNMDVPVDLMASMGMNLQMTVIEWALSHGESEIDAVTAAINAIRDAIMVQIQPINKKSDL</sequence>
<feature type="DNA-binding region" description="H-T-H motif" evidence="2">
    <location>
        <begin position="35"/>
        <end position="54"/>
    </location>
</feature>
<name>A0A0R1IZ89_9LACO</name>
<dbReference type="PANTHER" id="PTHR43479:SF7">
    <property type="entry name" value="TETR-FAMILY TRANSCRIPTIONAL REGULATOR"/>
    <property type="match status" value="1"/>
</dbReference>